<dbReference type="Proteomes" id="UP000030421">
    <property type="component" value="Unassembled WGS sequence"/>
</dbReference>
<sequence length="540" mass="59751">MSQTPILKVKNLSVSFTTNDGIVDAVKDVNFELFKGETLAIVGESGSGKSVSSNALMQLLPNNSIVHSQSSIVFEGEELLDKSEVAMQSIRGDRIGMIFQEPMTSLNPYMRVGIQVAEAIMCHRPVSRSQAKAKVLELFDLVHLPNIEQAYTKYPHEFSGGQLQRIMIAMALINEPDILIADEPTTALDVTVQAEVLNLIKEIQSKLGMAILFITHDLGVVKHLADRVVVMCKGDVVEEGECQALFANPQHDYTKMLINSIPRGGKDPIEDNAPALLKADDIRVKFLIKSHFIQSKNQYFEAVKGISLELKQGETLGIVGESGSGKSTLGRALIGLLPSSGTIHFKGQDVGQLSEKQRFELKKDVQMVFQDPYGSLSPRMTIGEIITEGLTVHQPSMTKSERMQRARKALEEVRLDPHSINRYPHEFSGGQRQRIAIARALILEPSFILLDEPTSALDRSVQLTVIDLLKDIQKKHNIGFLFISHDLSVVKALSDRVLVMQKGEVMEQGTADEIFHNPKNDYTKKLIAASFDLDESEEAA</sequence>
<keyword evidence="2" id="KW-1185">Reference proteome</keyword>
<evidence type="ECO:0000313" key="2">
    <source>
        <dbReference type="Proteomes" id="UP000030421"/>
    </source>
</evidence>
<gene>
    <name evidence="1" type="ORF">NM09_06960</name>
</gene>
<dbReference type="EMBL" id="JRWR01000004">
    <property type="protein sequence ID" value="KHD25457.1"/>
    <property type="molecule type" value="Genomic_DNA"/>
</dbReference>
<reference evidence="1" key="1">
    <citation type="submission" date="2014-10" db="EMBL/GenBank/DDBJ databases">
        <title>Genome sequencing of Vibrio caribbeanicus T14.</title>
        <authorList>
            <person name="Chan K.-G."/>
            <person name="Mohamad N.I."/>
        </authorList>
    </citation>
    <scope>NUCLEOTIDE SEQUENCE</scope>
    <source>
        <strain evidence="1">T14</strain>
    </source>
</reference>
<evidence type="ECO:0000313" key="1">
    <source>
        <dbReference type="EMBL" id="KHD25457.1"/>
    </source>
</evidence>
<protein>
    <submittedName>
        <fullName evidence="1">Peptide ABC transporter ATPase</fullName>
    </submittedName>
</protein>
<name>A0ACC4NY71_9VIBR</name>
<comment type="caution">
    <text evidence="1">The sequence shown here is derived from an EMBL/GenBank/DDBJ whole genome shotgun (WGS) entry which is preliminary data.</text>
</comment>
<proteinExistence type="predicted"/>
<accession>A0ACC4NY71</accession>
<organism evidence="1 2">
    <name type="scientific">Vibrio caribbeanicus</name>
    <dbReference type="NCBI Taxonomy" id="701175"/>
    <lineage>
        <taxon>Bacteria</taxon>
        <taxon>Pseudomonadati</taxon>
        <taxon>Pseudomonadota</taxon>
        <taxon>Gammaproteobacteria</taxon>
        <taxon>Vibrionales</taxon>
        <taxon>Vibrionaceae</taxon>
        <taxon>Vibrio</taxon>
    </lineage>
</organism>